<evidence type="ECO:0000313" key="1">
    <source>
        <dbReference type="EMBL" id="GGB18559.1"/>
    </source>
</evidence>
<organism evidence="1 2">
    <name type="scientific">Puia dinghuensis</name>
    <dbReference type="NCBI Taxonomy" id="1792502"/>
    <lineage>
        <taxon>Bacteria</taxon>
        <taxon>Pseudomonadati</taxon>
        <taxon>Bacteroidota</taxon>
        <taxon>Chitinophagia</taxon>
        <taxon>Chitinophagales</taxon>
        <taxon>Chitinophagaceae</taxon>
        <taxon>Puia</taxon>
    </lineage>
</organism>
<comment type="caution">
    <text evidence="1">The sequence shown here is derived from an EMBL/GenBank/DDBJ whole genome shotgun (WGS) entry which is preliminary data.</text>
</comment>
<evidence type="ECO:0008006" key="3">
    <source>
        <dbReference type="Google" id="ProtNLM"/>
    </source>
</evidence>
<keyword evidence="2" id="KW-1185">Reference proteome</keyword>
<sequence length="120" mass="12072">MTLNDMLNGVGSLGSLTATLSANASYSVFDCGTVLADSLVLITDNFPASDANNAFARLVNVSSDSTATSITAAVGNNVVGSNIAYGAASGFVQVTPGSYSITAFNVNKPGNVATLTELRS</sequence>
<evidence type="ECO:0000313" key="2">
    <source>
        <dbReference type="Proteomes" id="UP000607559"/>
    </source>
</evidence>
<dbReference type="Proteomes" id="UP000607559">
    <property type="component" value="Unassembled WGS sequence"/>
</dbReference>
<name>A0A8J2UHN9_9BACT</name>
<dbReference type="AlphaFoldDB" id="A0A8J2UHN9"/>
<accession>A0A8J2UHN9</accession>
<protein>
    <recommendedName>
        <fullName evidence="3">DUF4397 domain-containing protein</fullName>
    </recommendedName>
</protein>
<gene>
    <name evidence="1" type="ORF">GCM10011511_47930</name>
</gene>
<dbReference type="EMBL" id="BMJC01000005">
    <property type="protein sequence ID" value="GGB18559.1"/>
    <property type="molecule type" value="Genomic_DNA"/>
</dbReference>
<reference evidence="1" key="2">
    <citation type="submission" date="2020-09" db="EMBL/GenBank/DDBJ databases">
        <authorList>
            <person name="Sun Q."/>
            <person name="Zhou Y."/>
        </authorList>
    </citation>
    <scope>NUCLEOTIDE SEQUENCE</scope>
    <source>
        <strain evidence="1">CGMCC 1.15448</strain>
    </source>
</reference>
<proteinExistence type="predicted"/>
<reference evidence="1" key="1">
    <citation type="journal article" date="2014" name="Int. J. Syst. Evol. Microbiol.">
        <title>Complete genome sequence of Corynebacterium casei LMG S-19264T (=DSM 44701T), isolated from a smear-ripened cheese.</title>
        <authorList>
            <consortium name="US DOE Joint Genome Institute (JGI-PGF)"/>
            <person name="Walter F."/>
            <person name="Albersmeier A."/>
            <person name="Kalinowski J."/>
            <person name="Ruckert C."/>
        </authorList>
    </citation>
    <scope>NUCLEOTIDE SEQUENCE</scope>
    <source>
        <strain evidence="1">CGMCC 1.15448</strain>
    </source>
</reference>